<evidence type="ECO:0000256" key="7">
    <source>
        <dbReference type="PIRSR" id="PIRSR602401-1"/>
    </source>
</evidence>
<protein>
    <submittedName>
        <fullName evidence="9">Cytochrome P450</fullName>
    </submittedName>
</protein>
<keyword evidence="5 7" id="KW-0408">Iron</keyword>
<reference evidence="9" key="2">
    <citation type="submission" date="2020-09" db="EMBL/GenBank/DDBJ databases">
        <authorList>
            <person name="Sun Q."/>
            <person name="Zhou Y."/>
        </authorList>
    </citation>
    <scope>NUCLEOTIDE SEQUENCE</scope>
    <source>
        <strain evidence="9">CGMCC 1.10749</strain>
    </source>
</reference>
<reference evidence="9" key="1">
    <citation type="journal article" date="2014" name="Int. J. Syst. Evol. Microbiol.">
        <title>Complete genome sequence of Corynebacterium casei LMG S-19264T (=DSM 44701T), isolated from a smear-ripened cheese.</title>
        <authorList>
            <consortium name="US DOE Joint Genome Institute (JGI-PGF)"/>
            <person name="Walter F."/>
            <person name="Albersmeier A."/>
            <person name="Kalinowski J."/>
            <person name="Ruckert C."/>
        </authorList>
    </citation>
    <scope>NUCLEOTIDE SEQUENCE</scope>
    <source>
        <strain evidence="9">CGMCC 1.10749</strain>
    </source>
</reference>
<sequence length="449" mass="48240">MSAPMLFPGPSALDMARAFRRVRADPLSFLDEVRDEFGDVAAFPVPGTPALLLSGPDDVRHVLQTSARRWTKNTVQYSALGRITGDGLLASAEPSWIEHRRAAAPAFHRHRLAAVSEHVVGATDEALRGWDVGRAGPGEVEVSEVMARLALDVVGRALFGSDLSGHAERLLDATSAAAVLVVKAGRSILPLPHAAPTPLNRRIRAARREFDRLSHEIISGRRRSTARRDGSGDDLLGLLLDAGLSDDEIRDELVTMVIAGHETVAAGLTWTLMLLAEHPSDQDDLHREAVGLPVPPPIVGAGAAAPLTRAVVDEALRLYPPAWAISRRAAAADAIGGRDVPAGTLAIISPWVVHRHPGLWEAPLDFRPERFAAGRDHRGAYLPFGAGPRLCIGREFALAEMVVVLTRVLADFRFDTPPGWSRPFAEARVALHPRGGMRLVVTSRVGSSA</sequence>
<dbReference type="EMBL" id="BMEA01000001">
    <property type="protein sequence ID" value="GGB74459.1"/>
    <property type="molecule type" value="Genomic_DNA"/>
</dbReference>
<comment type="caution">
    <text evidence="9">The sequence shown here is derived from an EMBL/GenBank/DDBJ whole genome shotgun (WGS) entry which is preliminary data.</text>
</comment>
<dbReference type="PRINTS" id="PR00385">
    <property type="entry name" value="P450"/>
</dbReference>
<dbReference type="PRINTS" id="PR00463">
    <property type="entry name" value="EP450I"/>
</dbReference>
<evidence type="ECO:0000313" key="10">
    <source>
        <dbReference type="Proteomes" id="UP000628079"/>
    </source>
</evidence>
<dbReference type="GO" id="GO:0020037">
    <property type="term" value="F:heme binding"/>
    <property type="evidence" value="ECO:0007669"/>
    <property type="project" value="InterPro"/>
</dbReference>
<dbReference type="Proteomes" id="UP000628079">
    <property type="component" value="Unassembled WGS sequence"/>
</dbReference>
<dbReference type="PROSITE" id="PS00086">
    <property type="entry name" value="CYTOCHROME_P450"/>
    <property type="match status" value="1"/>
</dbReference>
<dbReference type="RefSeq" id="WP_052116949.1">
    <property type="nucleotide sequence ID" value="NZ_BMEA01000001.1"/>
</dbReference>
<accession>A0A8H9FUJ8</accession>
<dbReference type="AlphaFoldDB" id="A0A8H9FUJ8"/>
<feature type="binding site" description="axial binding residue" evidence="7">
    <location>
        <position position="391"/>
    </location>
    <ligand>
        <name>heme</name>
        <dbReference type="ChEBI" id="CHEBI:30413"/>
    </ligand>
    <ligandPart>
        <name>Fe</name>
        <dbReference type="ChEBI" id="CHEBI:18248"/>
    </ligandPart>
</feature>
<keyword evidence="3 7" id="KW-0479">Metal-binding</keyword>
<comment type="cofactor">
    <cofactor evidence="7">
        <name>heme</name>
        <dbReference type="ChEBI" id="CHEBI:30413"/>
    </cofactor>
</comment>
<proteinExistence type="inferred from homology"/>
<keyword evidence="2 7" id="KW-0349">Heme</keyword>
<evidence type="ECO:0000256" key="3">
    <source>
        <dbReference type="ARBA" id="ARBA00022723"/>
    </source>
</evidence>
<evidence type="ECO:0000256" key="6">
    <source>
        <dbReference type="ARBA" id="ARBA00023033"/>
    </source>
</evidence>
<evidence type="ECO:0000256" key="8">
    <source>
        <dbReference type="RuleBase" id="RU000461"/>
    </source>
</evidence>
<dbReference type="InterPro" id="IPR002401">
    <property type="entry name" value="Cyt_P450_E_grp-I"/>
</dbReference>
<dbReference type="SUPFAM" id="SSF48264">
    <property type="entry name" value="Cytochrome P450"/>
    <property type="match status" value="1"/>
</dbReference>
<dbReference type="InterPro" id="IPR050196">
    <property type="entry name" value="Cytochrome_P450_Monoox"/>
</dbReference>
<dbReference type="Pfam" id="PF00067">
    <property type="entry name" value="p450"/>
    <property type="match status" value="1"/>
</dbReference>
<gene>
    <name evidence="9" type="ORF">GCM10011314_12430</name>
</gene>
<dbReference type="InterPro" id="IPR017972">
    <property type="entry name" value="Cyt_P450_CS"/>
</dbReference>
<dbReference type="InterPro" id="IPR036396">
    <property type="entry name" value="Cyt_P450_sf"/>
</dbReference>
<dbReference type="Gene3D" id="1.10.630.10">
    <property type="entry name" value="Cytochrome P450"/>
    <property type="match status" value="1"/>
</dbReference>
<evidence type="ECO:0000256" key="4">
    <source>
        <dbReference type="ARBA" id="ARBA00023002"/>
    </source>
</evidence>
<keyword evidence="6 8" id="KW-0503">Monooxygenase</keyword>
<dbReference type="InterPro" id="IPR001128">
    <property type="entry name" value="Cyt_P450"/>
</dbReference>
<dbReference type="PANTHER" id="PTHR24291:SF50">
    <property type="entry name" value="BIFUNCTIONAL ALBAFLAVENONE MONOOXYGENASE_TERPENE SYNTHASE"/>
    <property type="match status" value="1"/>
</dbReference>
<dbReference type="GO" id="GO:0005506">
    <property type="term" value="F:iron ion binding"/>
    <property type="evidence" value="ECO:0007669"/>
    <property type="project" value="InterPro"/>
</dbReference>
<comment type="similarity">
    <text evidence="1 8">Belongs to the cytochrome P450 family.</text>
</comment>
<keyword evidence="4 8" id="KW-0560">Oxidoreductase</keyword>
<evidence type="ECO:0000256" key="1">
    <source>
        <dbReference type="ARBA" id="ARBA00010617"/>
    </source>
</evidence>
<evidence type="ECO:0000256" key="5">
    <source>
        <dbReference type="ARBA" id="ARBA00023004"/>
    </source>
</evidence>
<dbReference type="PANTHER" id="PTHR24291">
    <property type="entry name" value="CYTOCHROME P450 FAMILY 4"/>
    <property type="match status" value="1"/>
</dbReference>
<dbReference type="GO" id="GO:0016705">
    <property type="term" value="F:oxidoreductase activity, acting on paired donors, with incorporation or reduction of molecular oxygen"/>
    <property type="evidence" value="ECO:0007669"/>
    <property type="project" value="InterPro"/>
</dbReference>
<evidence type="ECO:0000313" key="9">
    <source>
        <dbReference type="EMBL" id="GGB74459.1"/>
    </source>
</evidence>
<evidence type="ECO:0000256" key="2">
    <source>
        <dbReference type="ARBA" id="ARBA00022617"/>
    </source>
</evidence>
<dbReference type="GO" id="GO:0004497">
    <property type="term" value="F:monooxygenase activity"/>
    <property type="evidence" value="ECO:0007669"/>
    <property type="project" value="UniProtKB-KW"/>
</dbReference>
<organism evidence="9 10">
    <name type="scientific">Knoellia flava</name>
    <dbReference type="NCBI Taxonomy" id="913969"/>
    <lineage>
        <taxon>Bacteria</taxon>
        <taxon>Bacillati</taxon>
        <taxon>Actinomycetota</taxon>
        <taxon>Actinomycetes</taxon>
        <taxon>Micrococcales</taxon>
        <taxon>Intrasporangiaceae</taxon>
        <taxon>Knoellia</taxon>
    </lineage>
</organism>
<name>A0A8H9FUJ8_9MICO</name>